<proteinExistence type="predicted"/>
<feature type="compositionally biased region" description="Low complexity" evidence="4">
    <location>
        <begin position="30"/>
        <end position="41"/>
    </location>
</feature>
<dbReference type="InterPro" id="IPR013105">
    <property type="entry name" value="TPR_2"/>
</dbReference>
<dbReference type="GeneID" id="119730761"/>
<evidence type="ECO:0000256" key="4">
    <source>
        <dbReference type="SAM" id="MobiDB-lite"/>
    </source>
</evidence>
<keyword evidence="6" id="KW-1185">Reference proteome</keyword>
<feature type="region of interest" description="Disordered" evidence="4">
    <location>
        <begin position="1"/>
        <end position="48"/>
    </location>
</feature>
<name>A0A914A8H7_PATMI</name>
<dbReference type="AlphaFoldDB" id="A0A914A8H7"/>
<dbReference type="PANTHER" id="PTHR22904">
    <property type="entry name" value="TPR REPEAT CONTAINING PROTEIN"/>
    <property type="match status" value="1"/>
</dbReference>
<evidence type="ECO:0000313" key="6">
    <source>
        <dbReference type="Proteomes" id="UP000887568"/>
    </source>
</evidence>
<feature type="compositionally biased region" description="Basic and acidic residues" evidence="4">
    <location>
        <begin position="1"/>
        <end position="19"/>
    </location>
</feature>
<evidence type="ECO:0000313" key="5">
    <source>
        <dbReference type="EnsemblMetazoa" id="XP_038059714.1"/>
    </source>
</evidence>
<sequence>MEKLVGKGKDKKPPVKDAHISGQTTTSKEPTVPSSNPTTSTLGDPMPLEDKRQLFQEKVRLSNEACQNSDFERAIRLYTEALVLDPANHILFSNRSAAHMKLKQYEKALHDAAKARELNPKWSKVRVLHSFFFNNVFNI</sequence>
<feature type="repeat" description="TPR" evidence="3">
    <location>
        <begin position="55"/>
        <end position="88"/>
    </location>
</feature>
<dbReference type="SUPFAM" id="SSF48452">
    <property type="entry name" value="TPR-like"/>
    <property type="match status" value="1"/>
</dbReference>
<evidence type="ECO:0000256" key="3">
    <source>
        <dbReference type="PROSITE-ProRule" id="PRU00339"/>
    </source>
</evidence>
<accession>A0A914A8H7</accession>
<dbReference type="InterPro" id="IPR019734">
    <property type="entry name" value="TPR_rpt"/>
</dbReference>
<evidence type="ECO:0000256" key="1">
    <source>
        <dbReference type="ARBA" id="ARBA00022737"/>
    </source>
</evidence>
<dbReference type="InterPro" id="IPR011990">
    <property type="entry name" value="TPR-like_helical_dom_sf"/>
</dbReference>
<evidence type="ECO:0000256" key="2">
    <source>
        <dbReference type="ARBA" id="ARBA00022803"/>
    </source>
</evidence>
<dbReference type="EnsemblMetazoa" id="XM_038203786.1">
    <property type="protein sequence ID" value="XP_038059714.1"/>
    <property type="gene ID" value="LOC119730761"/>
</dbReference>
<keyword evidence="1" id="KW-0677">Repeat</keyword>
<keyword evidence="2 3" id="KW-0802">TPR repeat</keyword>
<dbReference type="Gene3D" id="1.25.40.10">
    <property type="entry name" value="Tetratricopeptide repeat domain"/>
    <property type="match status" value="1"/>
</dbReference>
<dbReference type="RefSeq" id="XP_038059714.1">
    <property type="nucleotide sequence ID" value="XM_038203786.1"/>
</dbReference>
<dbReference type="Proteomes" id="UP000887568">
    <property type="component" value="Unplaced"/>
</dbReference>
<dbReference type="PROSITE" id="PS50005">
    <property type="entry name" value="TPR"/>
    <property type="match status" value="1"/>
</dbReference>
<dbReference type="OrthoDB" id="2423701at2759"/>
<dbReference type="Pfam" id="PF07719">
    <property type="entry name" value="TPR_2"/>
    <property type="match status" value="1"/>
</dbReference>
<reference evidence="5" key="1">
    <citation type="submission" date="2022-11" db="UniProtKB">
        <authorList>
            <consortium name="EnsemblMetazoa"/>
        </authorList>
    </citation>
    <scope>IDENTIFICATION</scope>
</reference>
<dbReference type="OMA" id="ICGYSKR"/>
<protein>
    <submittedName>
        <fullName evidence="5">Uncharacterized protein</fullName>
    </submittedName>
</protein>
<dbReference type="PANTHER" id="PTHR22904:SF523">
    <property type="entry name" value="STRESS-INDUCED-PHOSPHOPROTEIN 1"/>
    <property type="match status" value="1"/>
</dbReference>
<organism evidence="5 6">
    <name type="scientific">Patiria miniata</name>
    <name type="common">Bat star</name>
    <name type="synonym">Asterina miniata</name>
    <dbReference type="NCBI Taxonomy" id="46514"/>
    <lineage>
        <taxon>Eukaryota</taxon>
        <taxon>Metazoa</taxon>
        <taxon>Echinodermata</taxon>
        <taxon>Eleutherozoa</taxon>
        <taxon>Asterozoa</taxon>
        <taxon>Asteroidea</taxon>
        <taxon>Valvatacea</taxon>
        <taxon>Valvatida</taxon>
        <taxon>Asterinidae</taxon>
        <taxon>Patiria</taxon>
    </lineage>
</organism>
<dbReference type="SMART" id="SM00028">
    <property type="entry name" value="TPR"/>
    <property type="match status" value="2"/>
</dbReference>
<dbReference type="GO" id="GO:0051879">
    <property type="term" value="F:Hsp90 protein binding"/>
    <property type="evidence" value="ECO:0007669"/>
    <property type="project" value="TreeGrafter"/>
</dbReference>